<keyword evidence="1" id="KW-0472">Membrane</keyword>
<dbReference type="InterPro" id="IPR007038">
    <property type="entry name" value="HupE_UreJ"/>
</dbReference>
<keyword evidence="1" id="KW-0812">Transmembrane</keyword>
<feature type="chain" id="PRO_5045372360" evidence="2">
    <location>
        <begin position="22"/>
        <end position="192"/>
    </location>
</feature>
<feature type="transmembrane region" description="Helical" evidence="1">
    <location>
        <begin position="115"/>
        <end position="131"/>
    </location>
</feature>
<feature type="signal peptide" evidence="2">
    <location>
        <begin position="1"/>
        <end position="21"/>
    </location>
</feature>
<sequence>MTLTRFAAIAALTLMATPAFAHTGFHASGFVAGLSHPFNGLDHVLVMAGIGIWAIQLGGRNLWLVPLAFVATMVLGAGLALMNFPLPEVELGIAGSVVVIGMLVGFGARLPAGTAAALIALMALFHGHAHGTELPAMASVWGYAAGFVLSTAMLHAIGLGLGLAVFRLARPAVLRAAGVLTALAGLAMVSGS</sequence>
<dbReference type="Pfam" id="PF04955">
    <property type="entry name" value="HupE_UreJ"/>
    <property type="match status" value="1"/>
</dbReference>
<organism evidence="3 4">
    <name type="scientific">Dongia rigui</name>
    <dbReference type="NCBI Taxonomy" id="940149"/>
    <lineage>
        <taxon>Bacteria</taxon>
        <taxon>Pseudomonadati</taxon>
        <taxon>Pseudomonadota</taxon>
        <taxon>Alphaproteobacteria</taxon>
        <taxon>Rhodospirillales</taxon>
        <taxon>Dongiaceae</taxon>
        <taxon>Dongia</taxon>
    </lineage>
</organism>
<keyword evidence="4" id="KW-1185">Reference proteome</keyword>
<dbReference type="RefSeq" id="WP_320500868.1">
    <property type="nucleotide sequence ID" value="NZ_JAXCLX010000001.1"/>
</dbReference>
<comment type="caution">
    <text evidence="3">The sequence shown here is derived from an EMBL/GenBank/DDBJ whole genome shotgun (WGS) entry which is preliminary data.</text>
</comment>
<feature type="transmembrane region" description="Helical" evidence="1">
    <location>
        <begin position="143"/>
        <end position="166"/>
    </location>
</feature>
<evidence type="ECO:0000313" key="3">
    <source>
        <dbReference type="EMBL" id="MDY0872439.1"/>
    </source>
</evidence>
<feature type="transmembrane region" description="Helical" evidence="1">
    <location>
        <begin position="173"/>
        <end position="191"/>
    </location>
</feature>
<dbReference type="PIRSF" id="PIRSF016919">
    <property type="entry name" value="HupE_UreJ"/>
    <property type="match status" value="1"/>
</dbReference>
<feature type="transmembrane region" description="Helical" evidence="1">
    <location>
        <begin position="91"/>
        <end position="108"/>
    </location>
</feature>
<keyword evidence="2" id="KW-0732">Signal</keyword>
<keyword evidence="1" id="KW-1133">Transmembrane helix</keyword>
<accession>A0ABU5DYT5</accession>
<feature type="transmembrane region" description="Helical" evidence="1">
    <location>
        <begin position="37"/>
        <end position="55"/>
    </location>
</feature>
<protein>
    <submittedName>
        <fullName evidence="3">HupE/UreJ family protein</fullName>
    </submittedName>
</protein>
<feature type="transmembrane region" description="Helical" evidence="1">
    <location>
        <begin position="62"/>
        <end position="85"/>
    </location>
</feature>
<gene>
    <name evidence="3" type="ORF">SMD31_10915</name>
</gene>
<dbReference type="Proteomes" id="UP001271769">
    <property type="component" value="Unassembled WGS sequence"/>
</dbReference>
<dbReference type="EMBL" id="JAXCLX010000001">
    <property type="protein sequence ID" value="MDY0872439.1"/>
    <property type="molecule type" value="Genomic_DNA"/>
</dbReference>
<evidence type="ECO:0000256" key="2">
    <source>
        <dbReference type="SAM" id="SignalP"/>
    </source>
</evidence>
<proteinExistence type="predicted"/>
<name>A0ABU5DYT5_9PROT</name>
<reference evidence="3 4" key="1">
    <citation type="journal article" date="2013" name="Antonie Van Leeuwenhoek">
        <title>Dongia rigui sp. nov., isolated from freshwater of a large wetland in Korea.</title>
        <authorList>
            <person name="Baik K.S."/>
            <person name="Hwang Y.M."/>
            <person name="Choi J.S."/>
            <person name="Kwon J."/>
            <person name="Seong C.N."/>
        </authorList>
    </citation>
    <scope>NUCLEOTIDE SEQUENCE [LARGE SCALE GENOMIC DNA]</scope>
    <source>
        <strain evidence="3 4">04SU4-P</strain>
    </source>
</reference>
<evidence type="ECO:0000256" key="1">
    <source>
        <dbReference type="SAM" id="Phobius"/>
    </source>
</evidence>
<evidence type="ECO:0000313" key="4">
    <source>
        <dbReference type="Proteomes" id="UP001271769"/>
    </source>
</evidence>